<comment type="caution">
    <text evidence="3">The sequence shown here is derived from an EMBL/GenBank/DDBJ whole genome shotgun (WGS) entry which is preliminary data.</text>
</comment>
<gene>
    <name evidence="3" type="ORF">RRG08_028506</name>
</gene>
<keyword evidence="4" id="KW-1185">Reference proteome</keyword>
<name>A0AAE0ZI43_9GAST</name>
<feature type="domain" description="VWFC" evidence="2">
    <location>
        <begin position="105"/>
        <end position="165"/>
    </location>
</feature>
<dbReference type="Proteomes" id="UP001283361">
    <property type="component" value="Unassembled WGS sequence"/>
</dbReference>
<feature type="domain" description="VWFC" evidence="2">
    <location>
        <begin position="42"/>
        <end position="103"/>
    </location>
</feature>
<dbReference type="Pfam" id="PF23334">
    <property type="entry name" value="VWC2L_2nd"/>
    <property type="match status" value="2"/>
</dbReference>
<sequence length="224" mass="24650">MHSHCASRLTLLLIALTLTLTLTSTSASSSKVTKQRLKVARRGCVYKGVLRPPGSKFRPEPCTTCRCRKRTGVVHCVVKDCTVDQHCLKFAKKARKRCCPSCQEMGCRHTDGKVYKQGEVIRNEPCVRCYCPFGGGEPVCDVTLCPLSECVDPVDVQGVCCPTCPNGPNCQIGLLTLPIDKSVKVDNETCRCERFTGKDGDTRVMARCSDDQEEEASEDNKPVD</sequence>
<dbReference type="PANTHER" id="PTHR46252:SF3">
    <property type="entry name" value="KIELIN_CHORDIN-LIKE PROTEIN"/>
    <property type="match status" value="1"/>
</dbReference>
<dbReference type="GO" id="GO:0030514">
    <property type="term" value="P:negative regulation of BMP signaling pathway"/>
    <property type="evidence" value="ECO:0007669"/>
    <property type="project" value="TreeGrafter"/>
</dbReference>
<dbReference type="Gene3D" id="2.10.70.10">
    <property type="entry name" value="Complement Module, domain 1"/>
    <property type="match status" value="1"/>
</dbReference>
<dbReference type="SMART" id="SM00214">
    <property type="entry name" value="VWC"/>
    <property type="match status" value="2"/>
</dbReference>
<proteinExistence type="predicted"/>
<feature type="chain" id="PRO_5042062919" description="VWFC domain-containing protein" evidence="1">
    <location>
        <begin position="28"/>
        <end position="224"/>
    </location>
</feature>
<dbReference type="SUPFAM" id="SSF57603">
    <property type="entry name" value="FnI-like domain"/>
    <property type="match status" value="2"/>
</dbReference>
<feature type="signal peptide" evidence="1">
    <location>
        <begin position="1"/>
        <end position="27"/>
    </location>
</feature>
<dbReference type="AlphaFoldDB" id="A0AAE0ZI43"/>
<protein>
    <recommendedName>
        <fullName evidence="2">VWFC domain-containing protein</fullName>
    </recommendedName>
</protein>
<dbReference type="EMBL" id="JAWDGP010003881">
    <property type="protein sequence ID" value="KAK3769839.1"/>
    <property type="molecule type" value="Genomic_DNA"/>
</dbReference>
<dbReference type="InterPro" id="IPR001007">
    <property type="entry name" value="VWF_dom"/>
</dbReference>
<dbReference type="GO" id="GO:0005615">
    <property type="term" value="C:extracellular space"/>
    <property type="evidence" value="ECO:0007669"/>
    <property type="project" value="TreeGrafter"/>
</dbReference>
<dbReference type="GO" id="GO:0045202">
    <property type="term" value="C:synapse"/>
    <property type="evidence" value="ECO:0007669"/>
    <property type="project" value="UniProtKB-SubCell"/>
</dbReference>
<evidence type="ECO:0000256" key="1">
    <source>
        <dbReference type="SAM" id="SignalP"/>
    </source>
</evidence>
<dbReference type="InterPro" id="IPR042979">
    <property type="entry name" value="VWC2/VWC2L"/>
</dbReference>
<dbReference type="PROSITE" id="PS50184">
    <property type="entry name" value="VWFC_2"/>
    <property type="match status" value="2"/>
</dbReference>
<accession>A0AAE0ZI43</accession>
<dbReference type="Gene3D" id="6.20.200.20">
    <property type="match status" value="1"/>
</dbReference>
<evidence type="ECO:0000259" key="2">
    <source>
        <dbReference type="PROSITE" id="PS50184"/>
    </source>
</evidence>
<dbReference type="PANTHER" id="PTHR46252">
    <property type="entry name" value="BRORIN FAMILY MEMBER"/>
    <property type="match status" value="1"/>
</dbReference>
<reference evidence="3" key="1">
    <citation type="journal article" date="2023" name="G3 (Bethesda)">
        <title>A reference genome for the long-term kleptoplast-retaining sea slug Elysia crispata morphotype clarki.</title>
        <authorList>
            <person name="Eastman K.E."/>
            <person name="Pendleton A.L."/>
            <person name="Shaikh M.A."/>
            <person name="Suttiyut T."/>
            <person name="Ogas R."/>
            <person name="Tomko P."/>
            <person name="Gavelis G."/>
            <person name="Widhalm J.R."/>
            <person name="Wisecaver J.H."/>
        </authorList>
    </citation>
    <scope>NUCLEOTIDE SEQUENCE</scope>
    <source>
        <strain evidence="3">ECLA1</strain>
    </source>
</reference>
<dbReference type="PROSITE" id="PS01208">
    <property type="entry name" value="VWFC_1"/>
    <property type="match status" value="2"/>
</dbReference>
<dbReference type="GO" id="GO:0032281">
    <property type="term" value="C:AMPA glutamate receptor complex"/>
    <property type="evidence" value="ECO:0007669"/>
    <property type="project" value="TreeGrafter"/>
</dbReference>
<keyword evidence="1" id="KW-0732">Signal</keyword>
<evidence type="ECO:0000313" key="4">
    <source>
        <dbReference type="Proteomes" id="UP001283361"/>
    </source>
</evidence>
<organism evidence="3 4">
    <name type="scientific">Elysia crispata</name>
    <name type="common">lettuce slug</name>
    <dbReference type="NCBI Taxonomy" id="231223"/>
    <lineage>
        <taxon>Eukaryota</taxon>
        <taxon>Metazoa</taxon>
        <taxon>Spiralia</taxon>
        <taxon>Lophotrochozoa</taxon>
        <taxon>Mollusca</taxon>
        <taxon>Gastropoda</taxon>
        <taxon>Heterobranchia</taxon>
        <taxon>Euthyneura</taxon>
        <taxon>Panpulmonata</taxon>
        <taxon>Sacoglossa</taxon>
        <taxon>Placobranchoidea</taxon>
        <taxon>Plakobranchidae</taxon>
        <taxon>Elysia</taxon>
    </lineage>
</organism>
<evidence type="ECO:0000313" key="3">
    <source>
        <dbReference type="EMBL" id="KAK3769839.1"/>
    </source>
</evidence>